<keyword evidence="3" id="KW-1185">Reference proteome</keyword>
<feature type="compositionally biased region" description="Low complexity" evidence="1">
    <location>
        <begin position="107"/>
        <end position="125"/>
    </location>
</feature>
<evidence type="ECO:0000256" key="1">
    <source>
        <dbReference type="SAM" id="MobiDB-lite"/>
    </source>
</evidence>
<dbReference type="Proteomes" id="UP000485058">
    <property type="component" value="Unassembled WGS sequence"/>
</dbReference>
<dbReference type="AlphaFoldDB" id="A0A699ZH90"/>
<reference evidence="2 3" key="1">
    <citation type="submission" date="2020-02" db="EMBL/GenBank/DDBJ databases">
        <title>Draft genome sequence of Haematococcus lacustris strain NIES-144.</title>
        <authorList>
            <person name="Morimoto D."/>
            <person name="Nakagawa S."/>
            <person name="Yoshida T."/>
            <person name="Sawayama S."/>
        </authorList>
    </citation>
    <scope>NUCLEOTIDE SEQUENCE [LARGE SCALE GENOMIC DNA]</scope>
    <source>
        <strain evidence="2 3">NIES-144</strain>
    </source>
</reference>
<evidence type="ECO:0000313" key="3">
    <source>
        <dbReference type="Proteomes" id="UP000485058"/>
    </source>
</evidence>
<evidence type="ECO:0000313" key="2">
    <source>
        <dbReference type="EMBL" id="GFH18254.1"/>
    </source>
</evidence>
<dbReference type="EMBL" id="BLLF01001272">
    <property type="protein sequence ID" value="GFH18254.1"/>
    <property type="molecule type" value="Genomic_DNA"/>
</dbReference>
<proteinExistence type="predicted"/>
<organism evidence="2 3">
    <name type="scientific">Haematococcus lacustris</name>
    <name type="common">Green alga</name>
    <name type="synonym">Haematococcus pluvialis</name>
    <dbReference type="NCBI Taxonomy" id="44745"/>
    <lineage>
        <taxon>Eukaryota</taxon>
        <taxon>Viridiplantae</taxon>
        <taxon>Chlorophyta</taxon>
        <taxon>core chlorophytes</taxon>
        <taxon>Chlorophyceae</taxon>
        <taxon>CS clade</taxon>
        <taxon>Chlamydomonadales</taxon>
        <taxon>Haematococcaceae</taxon>
        <taxon>Haematococcus</taxon>
    </lineage>
</organism>
<comment type="caution">
    <text evidence="2">The sequence shown here is derived from an EMBL/GenBank/DDBJ whole genome shotgun (WGS) entry which is preliminary data.</text>
</comment>
<protein>
    <submittedName>
        <fullName evidence="2">Uncharacterized protein</fullName>
    </submittedName>
</protein>
<gene>
    <name evidence="2" type="ORF">HaLaN_15025</name>
</gene>
<feature type="region of interest" description="Disordered" evidence="1">
    <location>
        <begin position="80"/>
        <end position="128"/>
    </location>
</feature>
<accession>A0A699ZH90</accession>
<sequence length="211" mass="21972">MRQGALDISGRHSIHRPSLVGLRVATPGEPIGRVSCVIGSLARRKSRLHRSQYRFASARATSSSRQHTSSFPNLHAAPVEAVSSPTKGSPASVDPASPGPKPSHAITADAAASSSSAAEASSTAASDEEAGRMAAKITAVAGKINAARELARRLSEEKLAAQTLRVGGHMLRQAAARCATLHAVREGRARLSWVKSWDGLQGNSCSFGLPP</sequence>
<name>A0A699ZH90_HAELA</name>